<dbReference type="PANTHER" id="PTHR43720">
    <property type="entry name" value="2-AMINOMUCONIC SEMIALDEHYDE DEHYDROGENASE"/>
    <property type="match status" value="1"/>
</dbReference>
<dbReference type="GO" id="GO:0004030">
    <property type="term" value="F:aldehyde dehydrogenase [NAD(P)+] activity"/>
    <property type="evidence" value="ECO:0007669"/>
    <property type="project" value="UniProtKB-ARBA"/>
</dbReference>
<evidence type="ECO:0000256" key="4">
    <source>
        <dbReference type="PROSITE-ProRule" id="PRU10007"/>
    </source>
</evidence>
<evidence type="ECO:0000256" key="5">
    <source>
        <dbReference type="RuleBase" id="RU003345"/>
    </source>
</evidence>
<feature type="active site" evidence="4">
    <location>
        <position position="242"/>
    </location>
</feature>
<dbReference type="Proteomes" id="UP000229329">
    <property type="component" value="Unassembled WGS sequence"/>
</dbReference>
<dbReference type="EMBL" id="PHHA01000018">
    <property type="protein sequence ID" value="PJG85082.1"/>
    <property type="molecule type" value="Genomic_DNA"/>
</dbReference>
<dbReference type="InterPro" id="IPR016162">
    <property type="entry name" value="Ald_DH_N"/>
</dbReference>
<keyword evidence="3" id="KW-0520">NAD</keyword>
<comment type="similarity">
    <text evidence="1 5">Belongs to the aldehyde dehydrogenase family.</text>
</comment>
<dbReference type="InterPro" id="IPR016160">
    <property type="entry name" value="Ald_DH_CS_CYS"/>
</dbReference>
<dbReference type="InterPro" id="IPR029510">
    <property type="entry name" value="Ald_DH_CS_GLU"/>
</dbReference>
<reference evidence="7 8" key="1">
    <citation type="submission" date="2017-11" db="EMBL/GenBank/DDBJ databases">
        <title>Reclassification of Bisgaard taxon 7 as Conservatibacter flavescens gen. nov., sp. nov.</title>
        <authorList>
            <person name="Christensen H."/>
        </authorList>
    </citation>
    <scope>NUCLEOTIDE SEQUENCE [LARGE SCALE GENOMIC DNA]</scope>
    <source>
        <strain evidence="7 8">7_4</strain>
    </source>
</reference>
<evidence type="ECO:0000256" key="1">
    <source>
        <dbReference type="ARBA" id="ARBA00009986"/>
    </source>
</evidence>
<evidence type="ECO:0000256" key="2">
    <source>
        <dbReference type="ARBA" id="ARBA00023002"/>
    </source>
</evidence>
<dbReference type="OrthoDB" id="5687308at2"/>
<keyword evidence="2 5" id="KW-0560">Oxidoreductase</keyword>
<dbReference type="RefSeq" id="WP_100288940.1">
    <property type="nucleotide sequence ID" value="NZ_PHHA01000018.1"/>
</dbReference>
<dbReference type="FunFam" id="3.40.605.10:FF:000001">
    <property type="entry name" value="Aldehyde dehydrogenase 1"/>
    <property type="match status" value="1"/>
</dbReference>
<dbReference type="InterPro" id="IPR011985">
    <property type="entry name" value="DH_HpaE"/>
</dbReference>
<dbReference type="SUPFAM" id="SSF53720">
    <property type="entry name" value="ALDH-like"/>
    <property type="match status" value="1"/>
</dbReference>
<dbReference type="PANTHER" id="PTHR43720:SF2">
    <property type="entry name" value="2-AMINOMUCONIC SEMIALDEHYDE DEHYDROGENASE"/>
    <property type="match status" value="1"/>
</dbReference>
<dbReference type="Gene3D" id="3.40.309.10">
    <property type="entry name" value="Aldehyde Dehydrogenase, Chain A, domain 2"/>
    <property type="match status" value="1"/>
</dbReference>
<feature type="domain" description="Aldehyde dehydrogenase" evidence="6">
    <location>
        <begin position="13"/>
        <end position="472"/>
    </location>
</feature>
<name>A0A2M8S1Q3_9PAST</name>
<protein>
    <submittedName>
        <fullName evidence="7">5-carboxymethyl-2-hydroxymuconate semialdehyde dehydrogenase</fullName>
    </submittedName>
</protein>
<keyword evidence="8" id="KW-1185">Reference proteome</keyword>
<proteinExistence type="inferred from homology"/>
<dbReference type="InterPro" id="IPR016161">
    <property type="entry name" value="Ald_DH/histidinol_DH"/>
</dbReference>
<gene>
    <name evidence="7" type="primary">hpaE</name>
    <name evidence="7" type="ORF">CVP05_07435</name>
</gene>
<dbReference type="CDD" id="cd07093">
    <property type="entry name" value="ALDH_F8_HMSADH"/>
    <property type="match status" value="1"/>
</dbReference>
<dbReference type="PROSITE" id="PS00070">
    <property type="entry name" value="ALDEHYDE_DEHYDR_CYS"/>
    <property type="match status" value="1"/>
</dbReference>
<dbReference type="GO" id="GO:1901023">
    <property type="term" value="P:4-hydroxyphenylacetate catabolic process"/>
    <property type="evidence" value="ECO:0007669"/>
    <property type="project" value="InterPro"/>
</dbReference>
<dbReference type="InterPro" id="IPR015590">
    <property type="entry name" value="Aldehyde_DH_dom"/>
</dbReference>
<dbReference type="NCBIfam" id="TIGR02299">
    <property type="entry name" value="HpaE"/>
    <property type="match status" value="1"/>
</dbReference>
<dbReference type="GO" id="GO:0018480">
    <property type="term" value="F:5-carboxymethyl-2-hydroxymuconic-semialdehyde dehydrogenase activity"/>
    <property type="evidence" value="ECO:0007669"/>
    <property type="project" value="InterPro"/>
</dbReference>
<evidence type="ECO:0000259" key="6">
    <source>
        <dbReference type="Pfam" id="PF00171"/>
    </source>
</evidence>
<dbReference type="FunFam" id="3.40.309.10:FF:000012">
    <property type="entry name" value="Betaine aldehyde dehydrogenase"/>
    <property type="match status" value="1"/>
</dbReference>
<dbReference type="Gene3D" id="3.40.605.10">
    <property type="entry name" value="Aldehyde Dehydrogenase, Chain A, domain 1"/>
    <property type="match status" value="1"/>
</dbReference>
<comment type="caution">
    <text evidence="7">The sequence shown here is derived from an EMBL/GenBank/DDBJ whole genome shotgun (WGS) entry which is preliminary data.</text>
</comment>
<accession>A0A2M8S1Q3</accession>
<organism evidence="7 8">
    <name type="scientific">Conservatibacter flavescens</name>
    <dbReference type="NCBI Taxonomy" id="28161"/>
    <lineage>
        <taxon>Bacteria</taxon>
        <taxon>Pseudomonadati</taxon>
        <taxon>Pseudomonadota</taxon>
        <taxon>Gammaproteobacteria</taxon>
        <taxon>Pasteurellales</taxon>
        <taxon>Pasteurellaceae</taxon>
        <taxon>Conservatibacter</taxon>
    </lineage>
</organism>
<evidence type="ECO:0000313" key="7">
    <source>
        <dbReference type="EMBL" id="PJG85082.1"/>
    </source>
</evidence>
<sequence length="486" mass="53485">MIKHWINGKEVASDSTFENINPATGEVICQVASGSETEINAAVEAAKTAFPKWAKTPAKERARLMRNLGELIDKNVPKLAELETLDTGLPIHQTRNVLIPRASHNFNFFAEVCTRMNGHSYPVDDKMLNYTLYQPIGVCALISPWNVPFMTATWKTAPCLALGNTAVLKMSELSPLTANELGRLALEAGIPEGVLNVVQGYGSTAGHALVTHNDIRAISFTGGTATGKNILKHAGLKKYSMELGGKSPVLIFDDADLERALDAALFTIFSLNGERCTAGSRIFIQESVYDEFVKEFAARAKRLIVGDPQDFNTQVGSMITRQHYEKVTGYIRIGMEEGANLVAGGLERPQHLPAHLQKGNFIQPTVFADVDNRMRIAQEEIFGPVVCLMKFKDETEALQLANDVEYGLASYIWTQDITKALRLADGIESGMVFINSQNIRDLRQPFGGIKASGVGREGGEYSFEVFTEIKNVCISMHDHHIPRWGI</sequence>
<dbReference type="InterPro" id="IPR016163">
    <property type="entry name" value="Ald_DH_C"/>
</dbReference>
<dbReference type="Pfam" id="PF00171">
    <property type="entry name" value="Aldedh"/>
    <property type="match status" value="1"/>
</dbReference>
<evidence type="ECO:0000313" key="8">
    <source>
        <dbReference type="Proteomes" id="UP000229329"/>
    </source>
</evidence>
<evidence type="ECO:0000256" key="3">
    <source>
        <dbReference type="ARBA" id="ARBA00023027"/>
    </source>
</evidence>
<dbReference type="AlphaFoldDB" id="A0A2M8S1Q3"/>
<dbReference type="PROSITE" id="PS00687">
    <property type="entry name" value="ALDEHYDE_DEHYDR_GLU"/>
    <property type="match status" value="1"/>
</dbReference>